<dbReference type="AlphaFoldDB" id="A0A5B0RJM3"/>
<feature type="region of interest" description="Disordered" evidence="2">
    <location>
        <begin position="482"/>
        <end position="570"/>
    </location>
</feature>
<accession>A0A5B0RJM3</accession>
<feature type="region of interest" description="Disordered" evidence="2">
    <location>
        <begin position="84"/>
        <end position="103"/>
    </location>
</feature>
<keyword evidence="1" id="KW-0378">Hydrolase</keyword>
<dbReference type="GO" id="GO:0004190">
    <property type="term" value="F:aspartic-type endopeptidase activity"/>
    <property type="evidence" value="ECO:0007669"/>
    <property type="project" value="InterPro"/>
</dbReference>
<dbReference type="GO" id="GO:0006508">
    <property type="term" value="P:proteolysis"/>
    <property type="evidence" value="ECO:0007669"/>
    <property type="project" value="InterPro"/>
</dbReference>
<feature type="domain" description="Peptidase A2" evidence="3">
    <location>
        <begin position="656"/>
        <end position="693"/>
    </location>
</feature>
<evidence type="ECO:0000259" key="3">
    <source>
        <dbReference type="PROSITE" id="PS50175"/>
    </source>
</evidence>
<feature type="compositionally biased region" description="Acidic residues" evidence="2">
    <location>
        <begin position="530"/>
        <end position="539"/>
    </location>
</feature>
<protein>
    <recommendedName>
        <fullName evidence="3">Peptidase A2 domain-containing protein</fullName>
    </recommendedName>
</protein>
<dbReference type="CDD" id="cd00303">
    <property type="entry name" value="retropepsin_like"/>
    <property type="match status" value="1"/>
</dbReference>
<proteinExistence type="predicted"/>
<evidence type="ECO:0000256" key="2">
    <source>
        <dbReference type="SAM" id="MobiDB-lite"/>
    </source>
</evidence>
<feature type="compositionally biased region" description="Basic and acidic residues" evidence="2">
    <location>
        <begin position="549"/>
        <end position="570"/>
    </location>
</feature>
<organism evidence="4 5">
    <name type="scientific">Puccinia graminis f. sp. tritici</name>
    <dbReference type="NCBI Taxonomy" id="56615"/>
    <lineage>
        <taxon>Eukaryota</taxon>
        <taxon>Fungi</taxon>
        <taxon>Dikarya</taxon>
        <taxon>Basidiomycota</taxon>
        <taxon>Pucciniomycotina</taxon>
        <taxon>Pucciniomycetes</taxon>
        <taxon>Pucciniales</taxon>
        <taxon>Pucciniaceae</taxon>
        <taxon>Puccinia</taxon>
    </lineage>
</organism>
<dbReference type="InterPro" id="IPR021109">
    <property type="entry name" value="Peptidase_aspartic_dom_sf"/>
</dbReference>
<feature type="region of interest" description="Disordered" evidence="2">
    <location>
        <begin position="41"/>
        <end position="70"/>
    </location>
</feature>
<dbReference type="SUPFAM" id="SSF50630">
    <property type="entry name" value="Acid proteases"/>
    <property type="match status" value="1"/>
</dbReference>
<evidence type="ECO:0000256" key="1">
    <source>
        <dbReference type="ARBA" id="ARBA00022801"/>
    </source>
</evidence>
<dbReference type="Gene3D" id="2.40.70.10">
    <property type="entry name" value="Acid Proteases"/>
    <property type="match status" value="1"/>
</dbReference>
<evidence type="ECO:0000313" key="4">
    <source>
        <dbReference type="EMBL" id="KAA1125133.1"/>
    </source>
</evidence>
<gene>
    <name evidence="4" type="ORF">PGTUg99_007891</name>
</gene>
<dbReference type="InterPro" id="IPR001995">
    <property type="entry name" value="Peptidase_A2_cat"/>
</dbReference>
<name>A0A5B0RJM3_PUCGR</name>
<dbReference type="EMBL" id="VDEP01000183">
    <property type="protein sequence ID" value="KAA1125133.1"/>
    <property type="molecule type" value="Genomic_DNA"/>
</dbReference>
<feature type="compositionally biased region" description="Polar residues" evidence="2">
    <location>
        <begin position="488"/>
        <end position="507"/>
    </location>
</feature>
<evidence type="ECO:0000313" key="5">
    <source>
        <dbReference type="Proteomes" id="UP000325313"/>
    </source>
</evidence>
<reference evidence="4 5" key="1">
    <citation type="submission" date="2019-05" db="EMBL/GenBank/DDBJ databases">
        <title>Emergence of the Ug99 lineage of the wheat stem rust pathogen through somatic hybridization.</title>
        <authorList>
            <person name="Li F."/>
            <person name="Upadhyaya N.M."/>
            <person name="Sperschneider J."/>
            <person name="Matny O."/>
            <person name="Nguyen-Phuc H."/>
            <person name="Mago R."/>
            <person name="Raley C."/>
            <person name="Miller M.E."/>
            <person name="Silverstein K.A.T."/>
            <person name="Henningsen E."/>
            <person name="Hirsch C.D."/>
            <person name="Visser B."/>
            <person name="Pretorius Z.A."/>
            <person name="Steffenson B.J."/>
            <person name="Schwessinger B."/>
            <person name="Dodds P.N."/>
            <person name="Figueroa M."/>
        </authorList>
    </citation>
    <scope>NUCLEOTIDE SEQUENCE [LARGE SCALE GENOMIC DNA]</scope>
    <source>
        <strain evidence="4 5">Ug99</strain>
    </source>
</reference>
<dbReference type="Pfam" id="PF13975">
    <property type="entry name" value="gag-asp_proteas"/>
    <property type="match status" value="1"/>
</dbReference>
<dbReference type="Proteomes" id="UP000325313">
    <property type="component" value="Unassembled WGS sequence"/>
</dbReference>
<dbReference type="PROSITE" id="PS50175">
    <property type="entry name" value="ASP_PROT_RETROV"/>
    <property type="match status" value="1"/>
</dbReference>
<comment type="caution">
    <text evidence="4">The sequence shown here is derived from an EMBL/GenBank/DDBJ whole genome shotgun (WGS) entry which is preliminary data.</text>
</comment>
<sequence length="1024" mass="116665">MSTPEESNMEQSAIILKQQAQITKMEDSMQSLQETVNLLLKQSAAPQQTPLPDSPPIRAPRLRFSTSTPFDDRTQVLDTTIGAGDDSFLASREGSPASQARPKTNIKLPDEQKGVMLDAKKTNLHFDGTEVEIFIKRVEKVAFIQNAGTVDLAFQLPLIINNKKISEAIEQMEGHETGNWELLKKELIRKWGRATPFRKYREDAIPRLVQKAQESHGIKSRVEYRKFVGELEEMTDYFTRMDYSHLNPESGNPLWSALSAELKKEVTKELAHAKKLKKTKDGRNIIPELETLKEYVEMALIIIDFDEDESPAVTAESTKKKVKIQDPQETEDLKETVKKLNNALEHQTRAAPPHLSRPSSPGFGEARPRPTFLECFYCKERHTLSQCEFYTQDMQDRKMFRYQGVYYYPNRQPIVVEKDCSVRQMVQRFHDEQNNKPAQNSAPPESTSAVIELEEWGSWLPPQVNINEEELQTNIGFGLRKSQRLQEKNPQASSQPIPNKPQETISQTPPPNQEALKPAARRKSFPGSWMEEEETEEEQVIQRKTVTPPREKPMPANEGNREKHDESTSKLDKSIRNKFYKQTYTLTLEEIVKIAPHFLKGLQDSQSDLDTPVKGAHNVELNCSPGLEIRDDNTDTSLTYACPVGMVDMTINKRKIRTLVDTGAEMNIIPDTLADQLGLVTTEIFMRLKGIGGHFTPIVGLAENIPVSVLPGYIHLANFFVVRGSVHTVLGRPFLADHNIRLELSNQKGEVLSFPDADGRRICIPICLPSAPGWHKEPPTLRQNCSFQVVDWDLLDQVNDKEASINTEEIPIIDWEQLEKLESQEDTVTLSPGEATNTPENTLSVHSHVEEIVPEEDPWKVRLAETVDWVKELGGATFTAEEQQIINEQLLASDAAWATHPMAVSTGFSWYWVEFYIPRRFREVFDETNRPKRERKAQDWLRELPGGFSDSLDFLQILSYIGERAFIKEGSWTSRFGFVSSHVRQKLYSRGGKKWYRTHVSGPRAKAEKQKKKHGPTYGKPYIC</sequence>
<feature type="region of interest" description="Disordered" evidence="2">
    <location>
        <begin position="1004"/>
        <end position="1024"/>
    </location>
</feature>